<feature type="region of interest" description="Disordered" evidence="3">
    <location>
        <begin position="1"/>
        <end position="39"/>
    </location>
</feature>
<dbReference type="GO" id="GO:0005856">
    <property type="term" value="C:cytoskeleton"/>
    <property type="evidence" value="ECO:0007669"/>
    <property type="project" value="TreeGrafter"/>
</dbReference>
<evidence type="ECO:0000313" key="5">
    <source>
        <dbReference type="EnsemblMetazoa" id="GPAI029471-PA"/>
    </source>
</evidence>
<keyword evidence="1 2" id="KW-0175">Coiled coil</keyword>
<reference evidence="5" key="2">
    <citation type="submission" date="2020-05" db="UniProtKB">
        <authorList>
            <consortium name="EnsemblMetazoa"/>
        </authorList>
    </citation>
    <scope>IDENTIFICATION</scope>
    <source>
        <strain evidence="5">IAEA</strain>
    </source>
</reference>
<evidence type="ECO:0000259" key="4">
    <source>
        <dbReference type="Pfam" id="PF21771"/>
    </source>
</evidence>
<organism evidence="5 6">
    <name type="scientific">Glossina pallidipes</name>
    <name type="common">Tsetse fly</name>
    <dbReference type="NCBI Taxonomy" id="7398"/>
    <lineage>
        <taxon>Eukaryota</taxon>
        <taxon>Metazoa</taxon>
        <taxon>Ecdysozoa</taxon>
        <taxon>Arthropoda</taxon>
        <taxon>Hexapoda</taxon>
        <taxon>Insecta</taxon>
        <taxon>Pterygota</taxon>
        <taxon>Neoptera</taxon>
        <taxon>Endopterygota</taxon>
        <taxon>Diptera</taxon>
        <taxon>Brachycera</taxon>
        <taxon>Muscomorpha</taxon>
        <taxon>Hippoboscoidea</taxon>
        <taxon>Glossinidae</taxon>
        <taxon>Glossina</taxon>
    </lineage>
</organism>
<evidence type="ECO:0000256" key="3">
    <source>
        <dbReference type="SAM" id="MobiDB-lite"/>
    </source>
</evidence>
<dbReference type="Proteomes" id="UP000092445">
    <property type="component" value="Unassembled WGS sequence"/>
</dbReference>
<evidence type="ECO:0000256" key="2">
    <source>
        <dbReference type="SAM" id="Coils"/>
    </source>
</evidence>
<keyword evidence="6" id="KW-1185">Reference proteome</keyword>
<feature type="coiled-coil region" evidence="2">
    <location>
        <begin position="570"/>
        <end position="653"/>
    </location>
</feature>
<evidence type="ECO:0000313" key="6">
    <source>
        <dbReference type="Proteomes" id="UP000092445"/>
    </source>
</evidence>
<name>A0A1A9ZZ68_GLOPL</name>
<dbReference type="STRING" id="7398.A0A1A9ZZ68"/>
<dbReference type="PANTHER" id="PTHR32083:SF0">
    <property type="entry name" value="CILIA AND FLAGELLA-ASSOCIATED PROTEIN 58"/>
    <property type="match status" value="1"/>
</dbReference>
<evidence type="ECO:0000256" key="1">
    <source>
        <dbReference type="ARBA" id="ARBA00023054"/>
    </source>
</evidence>
<feature type="coiled-coil region" evidence="2">
    <location>
        <begin position="773"/>
        <end position="802"/>
    </location>
</feature>
<feature type="domain" description="Cilia- and flagella-associated protein 58 central coiled coil" evidence="4">
    <location>
        <begin position="478"/>
        <end position="715"/>
    </location>
</feature>
<reference evidence="6" key="1">
    <citation type="submission" date="2014-03" db="EMBL/GenBank/DDBJ databases">
        <authorList>
            <person name="Aksoy S."/>
            <person name="Warren W."/>
            <person name="Wilson R.K."/>
        </authorList>
    </citation>
    <scope>NUCLEOTIDE SEQUENCE [LARGE SCALE GENOMIC DNA]</scope>
    <source>
        <strain evidence="6">IAEA</strain>
    </source>
</reference>
<proteinExistence type="predicted"/>
<protein>
    <recommendedName>
        <fullName evidence="4">Cilia- and flagella-associated protein 58 central coiled coil domain-containing protein</fullName>
    </recommendedName>
</protein>
<dbReference type="VEuPathDB" id="VectorBase:GPAI029471"/>
<feature type="coiled-coil region" evidence="2">
    <location>
        <begin position="696"/>
        <end position="747"/>
    </location>
</feature>
<sequence length="915" mass="106431">MPPKPAAKAGAKPGAKPGEKKKKKKEPEGDGLPQLQDSETSLQEREIDLLQDLNDEFFAKATCRGLELIKSLVKLIQNLMERGRIFEASKIKKYSDLLFKVHRKYSEEVRKVEELQPLIGQAEEKLRLALELTANSEETMQHLKETLGDAWRESDASLYREEEIQEKLQEVLLKCESFESKEAEKQDDSAEFGHLAKYKNIILRERDRINGEVIDLEKRLQMQRYYSESLEYIIRNNEDTLTKTSATVKVLESEKQNLEAKLRALMNNMEEQKEINAKLVHKVDLLNRELGDANLRLTKKAADYDRIKLIVEKFRGDNTVQAKTIVKNEEEIAELHKEVKKSDEAIKALRLEDKAKAHSITQLNNKYKKAQQDHSSVSSKFYKINRVNNSLNEEVVRLKNQVNSLEKGIMISGQKYDELRRLKDNVTRERDNLRSDIVKLNNQIADLKHTIVIQSNNIDNLHLDINKLNIKLDEAKVNVSKAEKERGEMAQEMETLHEKIEYFQEQIQLKSNQVTDLTEKLQQKHFALINMKKQLEAVHSEKMILQRNLETCTQERDNFRVLQTKTSHQITQLTNEISANQNKINSLNLRIERLNNDKKDLQSELKNKENLLSSARKDLKDVKIKNEHLLKTISDDELKFMKLSQELDETRKEKNLIGLQMVRRNDEIILLKEKLQITQTALDQGQTQYNQRVEDIRLLKMELTNLQTERECLSRAIKSTADMREEIIRLQRALNQERVRVRSLTEDAKTPTGVHRWRILKGEDPNKFQLLAKVQMLQRLRNLKLEIEKVNVQQQLEESRKVSDSLKRVIENLPSNNVKQKLVETQRISKGQLRKLKALKSELFINKIEMKARECIIEEFKATLKLAKKEICEMDVPPSMESVKPPSEPGVDDCVDCVFVNDAEPEDIDIDEDLN</sequence>
<dbReference type="Pfam" id="PF21771">
    <property type="entry name" value="CFAP58_CC"/>
    <property type="match status" value="1"/>
</dbReference>
<feature type="compositionally biased region" description="Low complexity" evidence="3">
    <location>
        <begin position="1"/>
        <end position="16"/>
    </location>
</feature>
<dbReference type="EnsemblMetazoa" id="GPAI029471-RA">
    <property type="protein sequence ID" value="GPAI029471-PA"/>
    <property type="gene ID" value="GPAI029471"/>
</dbReference>
<accession>A0A1A9ZZ68</accession>
<dbReference type="InterPro" id="IPR049270">
    <property type="entry name" value="CFAP58_CC"/>
</dbReference>
<feature type="coiled-coil region" evidence="2">
    <location>
        <begin position="241"/>
        <end position="289"/>
    </location>
</feature>
<feature type="coiled-coil region" evidence="2">
    <location>
        <begin position="325"/>
        <end position="499"/>
    </location>
</feature>
<dbReference type="AlphaFoldDB" id="A0A1A9ZZ68"/>
<dbReference type="PANTHER" id="PTHR32083">
    <property type="entry name" value="CILIA AND FLAGELLA-ASSOCIATED PROTEIN 58-RELATED"/>
    <property type="match status" value="1"/>
</dbReference>